<dbReference type="Gene3D" id="2.60.120.560">
    <property type="entry name" value="Exo-inulinase, domain 1"/>
    <property type="match status" value="1"/>
</dbReference>
<dbReference type="AlphaFoldDB" id="A0A842HAS3"/>
<keyword evidence="2" id="KW-1185">Reference proteome</keyword>
<evidence type="ECO:0000313" key="2">
    <source>
        <dbReference type="Proteomes" id="UP000546464"/>
    </source>
</evidence>
<reference evidence="1 2" key="1">
    <citation type="submission" date="2020-07" db="EMBL/GenBank/DDBJ databases">
        <authorList>
            <person name="Feng X."/>
        </authorList>
    </citation>
    <scope>NUCLEOTIDE SEQUENCE [LARGE SCALE GENOMIC DNA]</scope>
    <source>
        <strain evidence="1 2">JCM31066</strain>
    </source>
</reference>
<gene>
    <name evidence="1" type="ORF">H5P28_02995</name>
</gene>
<dbReference type="EMBL" id="JACHVB010000012">
    <property type="protein sequence ID" value="MBC2593219.1"/>
    <property type="molecule type" value="Genomic_DNA"/>
</dbReference>
<accession>A0A842HAS3</accession>
<organism evidence="1 2">
    <name type="scientific">Ruficoccus amylovorans</name>
    <dbReference type="NCBI Taxonomy" id="1804625"/>
    <lineage>
        <taxon>Bacteria</taxon>
        <taxon>Pseudomonadati</taxon>
        <taxon>Verrucomicrobiota</taxon>
        <taxon>Opitutia</taxon>
        <taxon>Puniceicoccales</taxon>
        <taxon>Cerasicoccaceae</taxon>
        <taxon>Ruficoccus</taxon>
    </lineage>
</organism>
<dbReference type="RefSeq" id="WP_185674209.1">
    <property type="nucleotide sequence ID" value="NZ_JACHVB010000012.1"/>
</dbReference>
<name>A0A842HAS3_9BACT</name>
<dbReference type="Proteomes" id="UP000546464">
    <property type="component" value="Unassembled WGS sequence"/>
</dbReference>
<sequence length="231" mass="25414">MESHIPLLVSLLISASAFSTEINNDFNKPDSEWFDIYQSPPDGCEGYTVYRGEFRIKDNALATDPANPQEKEIVLESFKTPLSKGTDFKASVDFMIPEQWDESGSGLALGILFNYTGTPGDRRNFNCIRFRADGSRQTIQFLAIGNQEQIRGENMSSGLLLIPGKWYTLSITCDEFPSLKYSLSEVGSEKTTLASGNVNLAGLSCDKGSIALQVFGESEVLFDNFSASLSK</sequence>
<evidence type="ECO:0000313" key="1">
    <source>
        <dbReference type="EMBL" id="MBC2593219.1"/>
    </source>
</evidence>
<protein>
    <submittedName>
        <fullName evidence="1">Uncharacterized protein</fullName>
    </submittedName>
</protein>
<comment type="caution">
    <text evidence="1">The sequence shown here is derived from an EMBL/GenBank/DDBJ whole genome shotgun (WGS) entry which is preliminary data.</text>
</comment>
<proteinExistence type="predicted"/>